<organism evidence="8 9">
    <name type="scientific">Kockovaella imperatae</name>
    <dbReference type="NCBI Taxonomy" id="4999"/>
    <lineage>
        <taxon>Eukaryota</taxon>
        <taxon>Fungi</taxon>
        <taxon>Dikarya</taxon>
        <taxon>Basidiomycota</taxon>
        <taxon>Agaricomycotina</taxon>
        <taxon>Tremellomycetes</taxon>
        <taxon>Tremellales</taxon>
        <taxon>Cuniculitremaceae</taxon>
        <taxon>Kockovaella</taxon>
    </lineage>
</organism>
<feature type="domain" description="HIG1" evidence="7">
    <location>
        <begin position="17"/>
        <end position="108"/>
    </location>
</feature>
<evidence type="ECO:0000256" key="4">
    <source>
        <dbReference type="ARBA" id="ARBA00023136"/>
    </source>
</evidence>
<name>A0A1Y1UP55_9TREE</name>
<sequence>MPLPRTLPGTEAQEGVEYEEDWLPKDFKPMTVGQLMWYKMKNMPMVNVGLAGVIGSFGMASYWFRMGNSARLNYWLRWRVGMQIFTFGWIIYYGGMAFTAERQTQTYYKQMVMLGDLPPDTKIPKASNDLFAKKDDWRKAIMNPSAFEKPKQTAATSSAPDVPQTDVDQYPKAVSERMTTADFKSKIQQRQQAAAPSANDSDAFAARLEGAIRAQAEEDEMRGKGKLKGAQSVTGRGELLRRRGREMAAQKEEKAARDNAAREAENETEVEDSERI</sequence>
<feature type="transmembrane region" description="Helical" evidence="6">
    <location>
        <begin position="45"/>
        <end position="64"/>
    </location>
</feature>
<dbReference type="STRING" id="4999.A0A1Y1UP55"/>
<feature type="compositionally biased region" description="Acidic residues" evidence="5">
    <location>
        <begin position="266"/>
        <end position="276"/>
    </location>
</feature>
<protein>
    <recommendedName>
        <fullName evidence="7">HIG1 domain-containing protein</fullName>
    </recommendedName>
</protein>
<keyword evidence="3 6" id="KW-1133">Transmembrane helix</keyword>
<evidence type="ECO:0000256" key="5">
    <source>
        <dbReference type="SAM" id="MobiDB-lite"/>
    </source>
</evidence>
<evidence type="ECO:0000256" key="2">
    <source>
        <dbReference type="ARBA" id="ARBA00022692"/>
    </source>
</evidence>
<gene>
    <name evidence="8" type="ORF">BD324DRAFT_648438</name>
</gene>
<evidence type="ECO:0000256" key="3">
    <source>
        <dbReference type="ARBA" id="ARBA00022989"/>
    </source>
</evidence>
<dbReference type="Pfam" id="PF04588">
    <property type="entry name" value="HIG_1_N"/>
    <property type="match status" value="1"/>
</dbReference>
<dbReference type="GeneID" id="33559649"/>
<proteinExistence type="predicted"/>
<evidence type="ECO:0000256" key="6">
    <source>
        <dbReference type="SAM" id="Phobius"/>
    </source>
</evidence>
<dbReference type="EMBL" id="NBSH01000002">
    <property type="protein sequence ID" value="ORX39813.1"/>
    <property type="molecule type" value="Genomic_DNA"/>
</dbReference>
<dbReference type="PROSITE" id="PS51503">
    <property type="entry name" value="HIG1"/>
    <property type="match status" value="1"/>
</dbReference>
<dbReference type="GO" id="GO:0005739">
    <property type="term" value="C:mitochondrion"/>
    <property type="evidence" value="ECO:0007669"/>
    <property type="project" value="UniProtKB-SubCell"/>
</dbReference>
<feature type="region of interest" description="Disordered" evidence="5">
    <location>
        <begin position="144"/>
        <end position="166"/>
    </location>
</feature>
<evidence type="ECO:0000313" key="9">
    <source>
        <dbReference type="Proteomes" id="UP000193218"/>
    </source>
</evidence>
<dbReference type="Proteomes" id="UP000193218">
    <property type="component" value="Unassembled WGS sequence"/>
</dbReference>
<dbReference type="RefSeq" id="XP_021873598.1">
    <property type="nucleotide sequence ID" value="XM_022017840.1"/>
</dbReference>
<keyword evidence="4 6" id="KW-0472">Membrane</keyword>
<comment type="caution">
    <text evidence="8">The sequence shown here is derived from an EMBL/GenBank/DDBJ whole genome shotgun (WGS) entry which is preliminary data.</text>
</comment>
<dbReference type="InParanoid" id="A0A1Y1UP55"/>
<feature type="region of interest" description="Disordered" evidence="5">
    <location>
        <begin position="215"/>
        <end position="276"/>
    </location>
</feature>
<feature type="transmembrane region" description="Helical" evidence="6">
    <location>
        <begin position="76"/>
        <end position="95"/>
    </location>
</feature>
<accession>A0A1Y1UP55</accession>
<evidence type="ECO:0000259" key="7">
    <source>
        <dbReference type="PROSITE" id="PS51503"/>
    </source>
</evidence>
<reference evidence="8 9" key="1">
    <citation type="submission" date="2017-03" db="EMBL/GenBank/DDBJ databases">
        <title>Widespread Adenine N6-methylation of Active Genes in Fungi.</title>
        <authorList>
            <consortium name="DOE Joint Genome Institute"/>
            <person name="Mondo S.J."/>
            <person name="Dannebaum R.O."/>
            <person name="Kuo R.C."/>
            <person name="Louie K.B."/>
            <person name="Bewick A.J."/>
            <person name="Labutti K."/>
            <person name="Haridas S."/>
            <person name="Kuo A."/>
            <person name="Salamov A."/>
            <person name="Ahrendt S.R."/>
            <person name="Lau R."/>
            <person name="Bowen B.P."/>
            <person name="Lipzen A."/>
            <person name="Sullivan W."/>
            <person name="Andreopoulos W.B."/>
            <person name="Clum A."/>
            <person name="Lindquist E."/>
            <person name="Daum C."/>
            <person name="Northen T.R."/>
            <person name="Ramamoorthy G."/>
            <person name="Schmitz R.J."/>
            <person name="Gryganskyi A."/>
            <person name="Culley D."/>
            <person name="Magnuson J."/>
            <person name="James T.Y."/>
            <person name="O'Malley M.A."/>
            <person name="Stajich J.E."/>
            <person name="Spatafora J.W."/>
            <person name="Visel A."/>
            <person name="Grigoriev I.V."/>
        </authorList>
    </citation>
    <scope>NUCLEOTIDE SEQUENCE [LARGE SCALE GENOMIC DNA]</scope>
    <source>
        <strain evidence="8 9">NRRL Y-17943</strain>
    </source>
</reference>
<keyword evidence="9" id="KW-1185">Reference proteome</keyword>
<feature type="compositionally biased region" description="Basic and acidic residues" evidence="5">
    <location>
        <begin position="238"/>
        <end position="265"/>
    </location>
</feature>
<dbReference type="AlphaFoldDB" id="A0A1Y1UP55"/>
<evidence type="ECO:0000256" key="1">
    <source>
        <dbReference type="ARBA" id="ARBA00004173"/>
    </source>
</evidence>
<dbReference type="InterPro" id="IPR007667">
    <property type="entry name" value="Hypoxia_induced_domain"/>
</dbReference>
<comment type="subcellular location">
    <subcellularLocation>
        <location evidence="1">Mitochondrion</location>
    </subcellularLocation>
</comment>
<evidence type="ECO:0000313" key="8">
    <source>
        <dbReference type="EMBL" id="ORX39813.1"/>
    </source>
</evidence>
<dbReference type="OrthoDB" id="6604018at2759"/>
<keyword evidence="2 6" id="KW-0812">Transmembrane</keyword>